<dbReference type="STRING" id="551995.SAMN05192574_11975"/>
<organism evidence="1 2">
    <name type="scientific">Mucilaginibacter gossypiicola</name>
    <dbReference type="NCBI Taxonomy" id="551995"/>
    <lineage>
        <taxon>Bacteria</taxon>
        <taxon>Pseudomonadati</taxon>
        <taxon>Bacteroidota</taxon>
        <taxon>Sphingobacteriia</taxon>
        <taxon>Sphingobacteriales</taxon>
        <taxon>Sphingobacteriaceae</taxon>
        <taxon>Mucilaginibacter</taxon>
    </lineage>
</organism>
<dbReference type="AlphaFoldDB" id="A0A1H8UIR7"/>
<dbReference type="EMBL" id="FOCL01000019">
    <property type="protein sequence ID" value="SEP02917.1"/>
    <property type="molecule type" value="Genomic_DNA"/>
</dbReference>
<reference evidence="2" key="1">
    <citation type="submission" date="2016-10" db="EMBL/GenBank/DDBJ databases">
        <authorList>
            <person name="Varghese N."/>
            <person name="Submissions S."/>
        </authorList>
    </citation>
    <scope>NUCLEOTIDE SEQUENCE [LARGE SCALE GENOMIC DNA]</scope>
    <source>
        <strain evidence="2">Gh-48</strain>
    </source>
</reference>
<keyword evidence="2" id="KW-1185">Reference proteome</keyword>
<dbReference type="RefSeq" id="WP_091221612.1">
    <property type="nucleotide sequence ID" value="NZ_FOCL01000019.1"/>
</dbReference>
<name>A0A1H8UIR7_9SPHI</name>
<dbReference type="OrthoDB" id="795356at2"/>
<proteinExistence type="predicted"/>
<evidence type="ECO:0000313" key="1">
    <source>
        <dbReference type="EMBL" id="SEP02917.1"/>
    </source>
</evidence>
<sequence>MIHTVNHNVTGDNGVQRNIIIEPVLHQSTNHELNATGLYKLYKGGNDGEAILFEIQEIAPEIGESKPLLDDKKNPDYLGQIRFESDTNAKWHYSEGSLSQYEQQQVVEFIQNTNS</sequence>
<dbReference type="Proteomes" id="UP000198942">
    <property type="component" value="Unassembled WGS sequence"/>
</dbReference>
<gene>
    <name evidence="1" type="ORF">SAMN05192574_11975</name>
</gene>
<evidence type="ECO:0000313" key="2">
    <source>
        <dbReference type="Proteomes" id="UP000198942"/>
    </source>
</evidence>
<accession>A0A1H8UIR7</accession>
<protein>
    <submittedName>
        <fullName evidence="1">Uncharacterized protein</fullName>
    </submittedName>
</protein>